<sequence>MQKLGKREEQIMQIVWKLEKAFIKDIIDEMPEPKPHYNTVATMVKILTEKGFLSAAKLGNTYQYTPQVELAAYRQEDVATIKRKYFGNSFSRMITHFAKEENLSDEELDELVRIIKSQKNS</sequence>
<comment type="similarity">
    <text evidence="1">Belongs to the BlaI transcriptional regulatory family.</text>
</comment>
<dbReference type="Gene3D" id="1.10.4040.10">
    <property type="entry name" value="Penicillinase repressor domain"/>
    <property type="match status" value="1"/>
</dbReference>
<dbReference type="InterPro" id="IPR005650">
    <property type="entry name" value="BlaI_family"/>
</dbReference>
<evidence type="ECO:0000256" key="1">
    <source>
        <dbReference type="ARBA" id="ARBA00011046"/>
    </source>
</evidence>
<evidence type="ECO:0000313" key="5">
    <source>
        <dbReference type="EMBL" id="SFU49455.1"/>
    </source>
</evidence>
<keyword evidence="2" id="KW-0805">Transcription regulation</keyword>
<dbReference type="EMBL" id="FPCA01000001">
    <property type="protein sequence ID" value="SFU49455.1"/>
    <property type="molecule type" value="Genomic_DNA"/>
</dbReference>
<evidence type="ECO:0000256" key="4">
    <source>
        <dbReference type="ARBA" id="ARBA00023163"/>
    </source>
</evidence>
<keyword evidence="3" id="KW-0238">DNA-binding</keyword>
<dbReference type="Proteomes" id="UP000182491">
    <property type="component" value="Unassembled WGS sequence"/>
</dbReference>
<dbReference type="Pfam" id="PF03965">
    <property type="entry name" value="Penicillinase_R"/>
    <property type="match status" value="1"/>
</dbReference>
<protein>
    <submittedName>
        <fullName evidence="5">Predicted transcriptional regulator</fullName>
    </submittedName>
</protein>
<organism evidence="5 6">
    <name type="scientific">Pontibacter akesuensis</name>
    <dbReference type="NCBI Taxonomy" id="388950"/>
    <lineage>
        <taxon>Bacteria</taxon>
        <taxon>Pseudomonadati</taxon>
        <taxon>Bacteroidota</taxon>
        <taxon>Cytophagia</taxon>
        <taxon>Cytophagales</taxon>
        <taxon>Hymenobacteraceae</taxon>
        <taxon>Pontibacter</taxon>
    </lineage>
</organism>
<dbReference type="GO" id="GO:0003677">
    <property type="term" value="F:DNA binding"/>
    <property type="evidence" value="ECO:0007669"/>
    <property type="project" value="UniProtKB-KW"/>
</dbReference>
<dbReference type="RefSeq" id="WP_068836448.1">
    <property type="nucleotide sequence ID" value="NZ_BMXC01000001.1"/>
</dbReference>
<evidence type="ECO:0000313" key="6">
    <source>
        <dbReference type="Proteomes" id="UP000182491"/>
    </source>
</evidence>
<evidence type="ECO:0000256" key="2">
    <source>
        <dbReference type="ARBA" id="ARBA00023015"/>
    </source>
</evidence>
<accession>A0A1I7GLZ7</accession>
<dbReference type="PIRSF" id="PIRSF019455">
    <property type="entry name" value="CopR_AtkY"/>
    <property type="match status" value="1"/>
</dbReference>
<keyword evidence="4" id="KW-0804">Transcription</keyword>
<dbReference type="SUPFAM" id="SSF46785">
    <property type="entry name" value="Winged helix' DNA-binding domain"/>
    <property type="match status" value="1"/>
</dbReference>
<gene>
    <name evidence="5" type="ORF">SAMN04487941_1121</name>
</gene>
<keyword evidence="6" id="KW-1185">Reference proteome</keyword>
<dbReference type="InterPro" id="IPR036388">
    <property type="entry name" value="WH-like_DNA-bd_sf"/>
</dbReference>
<dbReference type="AlphaFoldDB" id="A0A1I7GLZ7"/>
<dbReference type="Gene3D" id="1.10.10.10">
    <property type="entry name" value="Winged helix-like DNA-binding domain superfamily/Winged helix DNA-binding domain"/>
    <property type="match status" value="1"/>
</dbReference>
<reference evidence="6" key="1">
    <citation type="submission" date="2016-10" db="EMBL/GenBank/DDBJ databases">
        <authorList>
            <person name="Varghese N."/>
        </authorList>
    </citation>
    <scope>NUCLEOTIDE SEQUENCE [LARGE SCALE GENOMIC DNA]</scope>
    <source>
        <strain evidence="6">DSM 18820</strain>
    </source>
</reference>
<evidence type="ECO:0000256" key="3">
    <source>
        <dbReference type="ARBA" id="ARBA00023125"/>
    </source>
</evidence>
<proteinExistence type="inferred from homology"/>
<dbReference type="InterPro" id="IPR036390">
    <property type="entry name" value="WH_DNA-bd_sf"/>
</dbReference>
<dbReference type="STRING" id="388950.GCA_001611675_00216"/>
<dbReference type="GO" id="GO:0045892">
    <property type="term" value="P:negative regulation of DNA-templated transcription"/>
    <property type="evidence" value="ECO:0007669"/>
    <property type="project" value="InterPro"/>
</dbReference>
<name>A0A1I7GLZ7_9BACT</name>
<dbReference type="OrthoDB" id="1098508at2"/>